<evidence type="ECO:0000256" key="6">
    <source>
        <dbReference type="ARBA" id="ARBA00022679"/>
    </source>
</evidence>
<dbReference type="Proteomes" id="UP001190700">
    <property type="component" value="Unassembled WGS sequence"/>
</dbReference>
<keyword evidence="5" id="KW-0489">Methyltransferase</keyword>
<keyword evidence="3" id="KW-0004">4Fe-4S</keyword>
<comment type="caution">
    <text evidence="12">The sequence shown here is derived from an EMBL/GenBank/DDBJ whole genome shotgun (WGS) entry which is preliminary data.</text>
</comment>
<keyword evidence="13" id="KW-1185">Reference proteome</keyword>
<proteinExistence type="predicted"/>
<dbReference type="InterPro" id="IPR013785">
    <property type="entry name" value="Aldolase_TIM"/>
</dbReference>
<dbReference type="SUPFAM" id="SSF102114">
    <property type="entry name" value="Radical SAM enzymes"/>
    <property type="match status" value="1"/>
</dbReference>
<comment type="subcellular location">
    <subcellularLocation>
        <location evidence="2">Cytoplasm</location>
    </subcellularLocation>
</comment>
<dbReference type="GO" id="GO:0051539">
    <property type="term" value="F:4 iron, 4 sulfur cluster binding"/>
    <property type="evidence" value="ECO:0007669"/>
    <property type="project" value="UniProtKB-KW"/>
</dbReference>
<dbReference type="EMBL" id="LGRX02000875">
    <property type="protein sequence ID" value="KAK3287378.1"/>
    <property type="molecule type" value="Genomic_DNA"/>
</dbReference>
<dbReference type="InterPro" id="IPR004383">
    <property type="entry name" value="rRNA_lsu_MTrfase_RlmN/Cfr"/>
</dbReference>
<dbReference type="InterPro" id="IPR058240">
    <property type="entry name" value="rSAM_sf"/>
</dbReference>
<evidence type="ECO:0000256" key="3">
    <source>
        <dbReference type="ARBA" id="ARBA00022485"/>
    </source>
</evidence>
<dbReference type="PANTHER" id="PTHR30544:SF8">
    <property type="entry name" value="RADICAL SAM SUPERFAMILY PROTEIN"/>
    <property type="match status" value="1"/>
</dbReference>
<comment type="cofactor">
    <cofactor evidence="1">
        <name>[4Fe-4S] cluster</name>
        <dbReference type="ChEBI" id="CHEBI:49883"/>
    </cofactor>
</comment>
<evidence type="ECO:0000256" key="9">
    <source>
        <dbReference type="ARBA" id="ARBA00023004"/>
    </source>
</evidence>
<evidence type="ECO:0000313" key="13">
    <source>
        <dbReference type="Proteomes" id="UP001190700"/>
    </source>
</evidence>
<evidence type="ECO:0000259" key="11">
    <source>
        <dbReference type="PROSITE" id="PS51918"/>
    </source>
</evidence>
<organism evidence="12 13">
    <name type="scientific">Cymbomonas tetramitiformis</name>
    <dbReference type="NCBI Taxonomy" id="36881"/>
    <lineage>
        <taxon>Eukaryota</taxon>
        <taxon>Viridiplantae</taxon>
        <taxon>Chlorophyta</taxon>
        <taxon>Pyramimonadophyceae</taxon>
        <taxon>Pyramimonadales</taxon>
        <taxon>Pyramimonadaceae</taxon>
        <taxon>Cymbomonas</taxon>
    </lineage>
</organism>
<evidence type="ECO:0000256" key="10">
    <source>
        <dbReference type="ARBA" id="ARBA00023014"/>
    </source>
</evidence>
<sequence>MPPSRVKKLARHSVLDEHRLLELFKRNGIKSCHAMTIWKHSILHGIQGTIADIPELPKKVYEVVPQEFGDSLGTSKIVEQNTSSDGTTTKILLEFQDGLRAESVIMRYDSALGRNTEANASRAGNKRATLCVSSQVGCQMGCTFCATGTMGLIGDLTAGEILEQLVMANKITPIRNIVFMGMGEPLNNYAEVVGAVNAMIDPRRFGLSPAHVTVSTVGVVPRIIQMAEDLPAVNFALSLHAPTQELRVKIVPSAKAFPLDKLMAAVDRHHEISGRAVFIEYVMLSEVNDGEEQARQLAELLTPRKGHVTVNLIPWNPMLAKDGAEPFDAPNPDNIQRFQITLKECGIPVLPPPRALSLAHRRICQHIDSL</sequence>
<keyword evidence="7" id="KW-0949">S-adenosyl-L-methionine</keyword>
<dbReference type="AlphaFoldDB" id="A0AAE0H003"/>
<dbReference type="Gene3D" id="3.20.20.70">
    <property type="entry name" value="Aldolase class I"/>
    <property type="match status" value="1"/>
</dbReference>
<evidence type="ECO:0000256" key="8">
    <source>
        <dbReference type="ARBA" id="ARBA00022723"/>
    </source>
</evidence>
<dbReference type="InterPro" id="IPR007197">
    <property type="entry name" value="rSAM"/>
</dbReference>
<protein>
    <recommendedName>
        <fullName evidence="11">Radical SAM core domain-containing protein</fullName>
    </recommendedName>
</protein>
<dbReference type="GO" id="GO:0070475">
    <property type="term" value="P:rRNA base methylation"/>
    <property type="evidence" value="ECO:0007669"/>
    <property type="project" value="TreeGrafter"/>
</dbReference>
<keyword evidence="4" id="KW-0963">Cytoplasm</keyword>
<evidence type="ECO:0000313" key="12">
    <source>
        <dbReference type="EMBL" id="KAK3287378.1"/>
    </source>
</evidence>
<keyword evidence="8" id="KW-0479">Metal-binding</keyword>
<dbReference type="GO" id="GO:0005737">
    <property type="term" value="C:cytoplasm"/>
    <property type="evidence" value="ECO:0007669"/>
    <property type="project" value="UniProtKB-SubCell"/>
</dbReference>
<gene>
    <name evidence="12" type="ORF">CYMTET_5089</name>
</gene>
<dbReference type="PROSITE" id="PS51918">
    <property type="entry name" value="RADICAL_SAM"/>
    <property type="match status" value="1"/>
</dbReference>
<evidence type="ECO:0000256" key="4">
    <source>
        <dbReference type="ARBA" id="ARBA00022490"/>
    </source>
</evidence>
<dbReference type="Pfam" id="PF04055">
    <property type="entry name" value="Radical_SAM"/>
    <property type="match status" value="1"/>
</dbReference>
<dbReference type="PANTHER" id="PTHR30544">
    <property type="entry name" value="23S RRNA METHYLTRANSFERASE"/>
    <property type="match status" value="1"/>
</dbReference>
<evidence type="ECO:0000256" key="1">
    <source>
        <dbReference type="ARBA" id="ARBA00001966"/>
    </source>
</evidence>
<feature type="domain" description="Radical SAM core" evidence="11">
    <location>
        <begin position="124"/>
        <end position="348"/>
    </location>
</feature>
<evidence type="ECO:0000256" key="5">
    <source>
        <dbReference type="ARBA" id="ARBA00022603"/>
    </source>
</evidence>
<dbReference type="GO" id="GO:0030488">
    <property type="term" value="P:tRNA methylation"/>
    <property type="evidence" value="ECO:0007669"/>
    <property type="project" value="TreeGrafter"/>
</dbReference>
<dbReference type="GO" id="GO:0008173">
    <property type="term" value="F:RNA methyltransferase activity"/>
    <property type="evidence" value="ECO:0007669"/>
    <property type="project" value="InterPro"/>
</dbReference>
<accession>A0AAE0H003</accession>
<dbReference type="CDD" id="cd01335">
    <property type="entry name" value="Radical_SAM"/>
    <property type="match status" value="1"/>
</dbReference>
<keyword evidence="6" id="KW-0808">Transferase</keyword>
<evidence type="ECO:0000256" key="7">
    <source>
        <dbReference type="ARBA" id="ARBA00022691"/>
    </source>
</evidence>
<dbReference type="InterPro" id="IPR040072">
    <property type="entry name" value="Methyltransferase_A"/>
</dbReference>
<dbReference type="FunFam" id="3.20.20.70:FF:000164">
    <property type="entry name" value="23S rRNA methyltransferase"/>
    <property type="match status" value="1"/>
</dbReference>
<keyword evidence="10" id="KW-0411">Iron-sulfur</keyword>
<dbReference type="PIRSF" id="PIRSF006004">
    <property type="entry name" value="CHP00048"/>
    <property type="match status" value="1"/>
</dbReference>
<reference evidence="12 13" key="1">
    <citation type="journal article" date="2015" name="Genome Biol. Evol.">
        <title>Comparative Genomics of a Bacterivorous Green Alga Reveals Evolutionary Causalities and Consequences of Phago-Mixotrophic Mode of Nutrition.</title>
        <authorList>
            <person name="Burns J.A."/>
            <person name="Paasch A."/>
            <person name="Narechania A."/>
            <person name="Kim E."/>
        </authorList>
    </citation>
    <scope>NUCLEOTIDE SEQUENCE [LARGE SCALE GENOMIC DNA]</scope>
    <source>
        <strain evidence="12 13">PLY_AMNH</strain>
    </source>
</reference>
<evidence type="ECO:0000256" key="2">
    <source>
        <dbReference type="ARBA" id="ARBA00004496"/>
    </source>
</evidence>
<dbReference type="SFLD" id="SFLDS00029">
    <property type="entry name" value="Radical_SAM"/>
    <property type="match status" value="1"/>
</dbReference>
<dbReference type="GO" id="GO:0046872">
    <property type="term" value="F:metal ion binding"/>
    <property type="evidence" value="ECO:0007669"/>
    <property type="project" value="UniProtKB-KW"/>
</dbReference>
<name>A0AAE0H003_9CHLO</name>
<keyword evidence="9" id="KW-0408">Iron</keyword>